<feature type="non-terminal residue" evidence="2">
    <location>
        <position position="1"/>
    </location>
</feature>
<accession>A0A0C3KGA5</accession>
<keyword evidence="1" id="KW-0472">Membrane</keyword>
<dbReference type="AlphaFoldDB" id="A0A0C3KGA5"/>
<feature type="transmembrane region" description="Helical" evidence="1">
    <location>
        <begin position="12"/>
        <end position="34"/>
    </location>
</feature>
<dbReference type="Proteomes" id="UP000054248">
    <property type="component" value="Unassembled WGS sequence"/>
</dbReference>
<reference evidence="2 3" key="1">
    <citation type="submission" date="2014-04" db="EMBL/GenBank/DDBJ databases">
        <authorList>
            <consortium name="DOE Joint Genome Institute"/>
            <person name="Kuo A."/>
            <person name="Girlanda M."/>
            <person name="Perotto S."/>
            <person name="Kohler A."/>
            <person name="Nagy L.G."/>
            <person name="Floudas D."/>
            <person name="Copeland A."/>
            <person name="Barry K.W."/>
            <person name="Cichocki N."/>
            <person name="Veneault-Fourrey C."/>
            <person name="LaButti K."/>
            <person name="Lindquist E.A."/>
            <person name="Lipzen A."/>
            <person name="Lundell T."/>
            <person name="Morin E."/>
            <person name="Murat C."/>
            <person name="Sun H."/>
            <person name="Tunlid A."/>
            <person name="Henrissat B."/>
            <person name="Grigoriev I.V."/>
            <person name="Hibbett D.S."/>
            <person name="Martin F."/>
            <person name="Nordberg H.P."/>
            <person name="Cantor M.N."/>
            <person name="Hua S.X."/>
        </authorList>
    </citation>
    <scope>NUCLEOTIDE SEQUENCE [LARGE SCALE GENOMIC DNA]</scope>
    <source>
        <strain evidence="2 3">MUT 4182</strain>
    </source>
</reference>
<keyword evidence="1" id="KW-0812">Transmembrane</keyword>
<protein>
    <submittedName>
        <fullName evidence="2">Uncharacterized protein</fullName>
    </submittedName>
</protein>
<keyword evidence="3" id="KW-1185">Reference proteome</keyword>
<dbReference type="PANTHER" id="PTHR38045:SF1">
    <property type="entry name" value="HEPARINASE II_III-LIKE PROTEIN"/>
    <property type="match status" value="1"/>
</dbReference>
<sequence length="81" mass="8884">RDRPDSAKLWSIFWYNLAVSGAYWTGLALVHCFGDTADSWASMRTSWTDINAWYVAMKTGALTGHASHGNLNGGDFAIDDA</sequence>
<dbReference type="EMBL" id="KN823171">
    <property type="protein sequence ID" value="KIO20513.1"/>
    <property type="molecule type" value="Genomic_DNA"/>
</dbReference>
<gene>
    <name evidence="2" type="ORF">M407DRAFT_81475</name>
</gene>
<evidence type="ECO:0000313" key="2">
    <source>
        <dbReference type="EMBL" id="KIO20513.1"/>
    </source>
</evidence>
<dbReference type="STRING" id="1051891.A0A0C3KGA5"/>
<dbReference type="PANTHER" id="PTHR38045">
    <property type="entry name" value="CHROMOSOME 1, WHOLE GENOME SHOTGUN SEQUENCE"/>
    <property type="match status" value="1"/>
</dbReference>
<dbReference type="OrthoDB" id="3266077at2759"/>
<dbReference type="HOGENOM" id="CLU_2580514_0_0_1"/>
<keyword evidence="1" id="KW-1133">Transmembrane helix</keyword>
<name>A0A0C3KGA5_9AGAM</name>
<organism evidence="2 3">
    <name type="scientific">Tulasnella calospora MUT 4182</name>
    <dbReference type="NCBI Taxonomy" id="1051891"/>
    <lineage>
        <taxon>Eukaryota</taxon>
        <taxon>Fungi</taxon>
        <taxon>Dikarya</taxon>
        <taxon>Basidiomycota</taxon>
        <taxon>Agaricomycotina</taxon>
        <taxon>Agaricomycetes</taxon>
        <taxon>Cantharellales</taxon>
        <taxon>Tulasnellaceae</taxon>
        <taxon>Tulasnella</taxon>
    </lineage>
</organism>
<reference evidence="3" key="2">
    <citation type="submission" date="2015-01" db="EMBL/GenBank/DDBJ databases">
        <title>Evolutionary Origins and Diversification of the Mycorrhizal Mutualists.</title>
        <authorList>
            <consortium name="DOE Joint Genome Institute"/>
            <consortium name="Mycorrhizal Genomics Consortium"/>
            <person name="Kohler A."/>
            <person name="Kuo A."/>
            <person name="Nagy L.G."/>
            <person name="Floudas D."/>
            <person name="Copeland A."/>
            <person name="Barry K.W."/>
            <person name="Cichocki N."/>
            <person name="Veneault-Fourrey C."/>
            <person name="LaButti K."/>
            <person name="Lindquist E.A."/>
            <person name="Lipzen A."/>
            <person name="Lundell T."/>
            <person name="Morin E."/>
            <person name="Murat C."/>
            <person name="Riley R."/>
            <person name="Ohm R."/>
            <person name="Sun H."/>
            <person name="Tunlid A."/>
            <person name="Henrissat B."/>
            <person name="Grigoriev I.V."/>
            <person name="Hibbett D.S."/>
            <person name="Martin F."/>
        </authorList>
    </citation>
    <scope>NUCLEOTIDE SEQUENCE [LARGE SCALE GENOMIC DNA]</scope>
    <source>
        <strain evidence="3">MUT 4182</strain>
    </source>
</reference>
<proteinExistence type="predicted"/>
<evidence type="ECO:0000256" key="1">
    <source>
        <dbReference type="SAM" id="Phobius"/>
    </source>
</evidence>
<evidence type="ECO:0000313" key="3">
    <source>
        <dbReference type="Proteomes" id="UP000054248"/>
    </source>
</evidence>